<proteinExistence type="predicted"/>
<protein>
    <submittedName>
        <fullName evidence="1">Unnamed protein product</fullName>
    </submittedName>
</protein>
<evidence type="ECO:0000313" key="1">
    <source>
        <dbReference type="EMBL" id="GME80394.1"/>
    </source>
</evidence>
<sequence>MTKLTKLTKLTQDEMDNVIYDARFGDLESLKEIFTDEVEPSVIVTIKDEYTLATPIHMAAANGHTEVVKYLLSIIPNKEDAKKLVAQQNDNGNTALHWAALNGHLDVIELLCEEYDADPFVKNVFEHDSIYEAEKNEKEEVEKYFLEKYDIEDDEEEKDGEAADEEIKYNEGTEIENVTADSKKAMDELQEKTKDLKV</sequence>
<dbReference type="EMBL" id="BSXS01003046">
    <property type="protein sequence ID" value="GME80394.1"/>
    <property type="molecule type" value="Genomic_DNA"/>
</dbReference>
<dbReference type="Proteomes" id="UP001165064">
    <property type="component" value="Unassembled WGS sequence"/>
</dbReference>
<comment type="caution">
    <text evidence="1">The sequence shown here is derived from an EMBL/GenBank/DDBJ whole genome shotgun (WGS) entry which is preliminary data.</text>
</comment>
<reference evidence="1" key="1">
    <citation type="submission" date="2023-04" db="EMBL/GenBank/DDBJ databases">
        <title>Ambrosiozyma monospora NBRC 10751.</title>
        <authorList>
            <person name="Ichikawa N."/>
            <person name="Sato H."/>
            <person name="Tonouchi N."/>
        </authorList>
    </citation>
    <scope>NUCLEOTIDE SEQUENCE</scope>
    <source>
        <strain evidence="1">NBRC 10751</strain>
    </source>
</reference>
<evidence type="ECO:0000313" key="2">
    <source>
        <dbReference type="Proteomes" id="UP001165064"/>
    </source>
</evidence>
<organism evidence="1 2">
    <name type="scientific">Ambrosiozyma monospora</name>
    <name type="common">Yeast</name>
    <name type="synonym">Endomycopsis monosporus</name>
    <dbReference type="NCBI Taxonomy" id="43982"/>
    <lineage>
        <taxon>Eukaryota</taxon>
        <taxon>Fungi</taxon>
        <taxon>Dikarya</taxon>
        <taxon>Ascomycota</taxon>
        <taxon>Saccharomycotina</taxon>
        <taxon>Pichiomycetes</taxon>
        <taxon>Pichiales</taxon>
        <taxon>Pichiaceae</taxon>
        <taxon>Ambrosiozyma</taxon>
    </lineage>
</organism>
<gene>
    <name evidence="1" type="ORF">Amon02_000444300</name>
</gene>
<accession>A0ACB5T3J0</accession>
<keyword evidence="2" id="KW-1185">Reference proteome</keyword>
<name>A0ACB5T3J0_AMBMO</name>